<dbReference type="OrthoDB" id="44756at2759"/>
<comment type="similarity">
    <text evidence="2">Belongs to the membrane magnesium transporter (TC 1.A.67) family.</text>
</comment>
<proteinExistence type="inferred from homology"/>
<evidence type="ECO:0000313" key="7">
    <source>
        <dbReference type="EMBL" id="CAH2350281.1"/>
    </source>
</evidence>
<reference evidence="7" key="1">
    <citation type="submission" date="2022-03" db="EMBL/GenBank/DDBJ databases">
        <authorList>
            <person name="Legras J.-L."/>
            <person name="Devillers H."/>
            <person name="Grondin C."/>
        </authorList>
    </citation>
    <scope>NUCLEOTIDE SEQUENCE</scope>
    <source>
        <strain evidence="7">CLIB 1423</strain>
    </source>
</reference>
<evidence type="ECO:0000256" key="4">
    <source>
        <dbReference type="ARBA" id="ARBA00022989"/>
    </source>
</evidence>
<evidence type="ECO:0000256" key="2">
    <source>
        <dbReference type="ARBA" id="ARBA00006109"/>
    </source>
</evidence>
<keyword evidence="3 6" id="KW-0812">Transmembrane</keyword>
<dbReference type="Proteomes" id="UP000837801">
    <property type="component" value="Unassembled WGS sequence"/>
</dbReference>
<evidence type="ECO:0000256" key="5">
    <source>
        <dbReference type="ARBA" id="ARBA00023136"/>
    </source>
</evidence>
<keyword evidence="8" id="KW-1185">Reference proteome</keyword>
<keyword evidence="4 6" id="KW-1133">Transmembrane helix</keyword>
<dbReference type="Pfam" id="PF10270">
    <property type="entry name" value="MMgT"/>
    <property type="match status" value="1"/>
</dbReference>
<comment type="subcellular location">
    <subcellularLocation>
        <location evidence="1">Endomembrane system</location>
        <topology evidence="1">Multi-pass membrane protein</topology>
    </subcellularLocation>
</comment>
<organism evidence="7 8">
    <name type="scientific">[Candida] railenensis</name>
    <dbReference type="NCBI Taxonomy" id="45579"/>
    <lineage>
        <taxon>Eukaryota</taxon>
        <taxon>Fungi</taxon>
        <taxon>Dikarya</taxon>
        <taxon>Ascomycota</taxon>
        <taxon>Saccharomycotina</taxon>
        <taxon>Pichiomycetes</taxon>
        <taxon>Debaryomycetaceae</taxon>
        <taxon>Kurtzmaniella</taxon>
    </lineage>
</organism>
<dbReference type="PANTHER" id="PTHR28144">
    <property type="entry name" value="ER MEMBRANE PROTEIN COMPLEX SUBUNIT 5"/>
    <property type="match status" value="1"/>
</dbReference>
<gene>
    <name evidence="7" type="ORF">CLIB1423_01S06546</name>
</gene>
<accession>A0A9P0QKN6</accession>
<dbReference type="AlphaFoldDB" id="A0A9P0QKN6"/>
<dbReference type="PANTHER" id="PTHR28144:SF1">
    <property type="entry name" value="ER MEMBRANE PROTEIN COMPLEX SUBUNIT 5"/>
    <property type="match status" value="1"/>
</dbReference>
<evidence type="ECO:0000256" key="3">
    <source>
        <dbReference type="ARBA" id="ARBA00022692"/>
    </source>
</evidence>
<feature type="transmembrane region" description="Helical" evidence="6">
    <location>
        <begin position="43"/>
        <end position="62"/>
    </location>
</feature>
<dbReference type="GO" id="GO:0034975">
    <property type="term" value="P:protein folding in endoplasmic reticulum"/>
    <property type="evidence" value="ECO:0007669"/>
    <property type="project" value="TreeGrafter"/>
</dbReference>
<evidence type="ECO:0000256" key="6">
    <source>
        <dbReference type="SAM" id="Phobius"/>
    </source>
</evidence>
<dbReference type="EMBL" id="CAKXYY010000001">
    <property type="protein sequence ID" value="CAH2350281.1"/>
    <property type="molecule type" value="Genomic_DNA"/>
</dbReference>
<dbReference type="InterPro" id="IPR018937">
    <property type="entry name" value="MMgT"/>
</dbReference>
<sequence>MSKILYIVGSILLLHAGYSSFEFHQLLKTTHHSSTDSGLPSDIIIEVLVGIVVLVAGSLSSIEIPNFLSVDNEVIHPDHKYLKPIEMSKATAEFEKLKINPFAELETRIEFIDIVNKRKEYAKWSGQEVEEK</sequence>
<name>A0A9P0QKN6_9ASCO</name>
<comment type="caution">
    <text evidence="7">The sequence shown here is derived from an EMBL/GenBank/DDBJ whole genome shotgun (WGS) entry which is preliminary data.</text>
</comment>
<evidence type="ECO:0000256" key="1">
    <source>
        <dbReference type="ARBA" id="ARBA00004127"/>
    </source>
</evidence>
<evidence type="ECO:0000313" key="8">
    <source>
        <dbReference type="Proteomes" id="UP000837801"/>
    </source>
</evidence>
<keyword evidence="5 6" id="KW-0472">Membrane</keyword>
<dbReference type="GO" id="GO:0072546">
    <property type="term" value="C:EMC complex"/>
    <property type="evidence" value="ECO:0007669"/>
    <property type="project" value="TreeGrafter"/>
</dbReference>
<protein>
    <submittedName>
        <fullName evidence="7">ER membrane protein complex subunit 5</fullName>
    </submittedName>
</protein>
<dbReference type="InterPro" id="IPR053279">
    <property type="entry name" value="EMC_subunit"/>
</dbReference>